<dbReference type="Proteomes" id="UP000779233">
    <property type="component" value="Unassembled WGS sequence"/>
</dbReference>
<gene>
    <name evidence="2" type="ORF">PVW1_020026500</name>
</gene>
<feature type="region of interest" description="Disordered" evidence="1">
    <location>
        <begin position="226"/>
        <end position="259"/>
    </location>
</feature>
<evidence type="ECO:0000313" key="3">
    <source>
        <dbReference type="Proteomes" id="UP000779233"/>
    </source>
</evidence>
<dbReference type="AlphaFoldDB" id="A0A8S4HP86"/>
<proteinExistence type="predicted"/>
<dbReference type="EMBL" id="CAJZCX010000015">
    <property type="protein sequence ID" value="CAG9484357.1"/>
    <property type="molecule type" value="Genomic_DNA"/>
</dbReference>
<reference evidence="2" key="1">
    <citation type="submission" date="2021-09" db="EMBL/GenBank/DDBJ databases">
        <authorList>
            <consortium name="Pathogen Informatics"/>
        </authorList>
    </citation>
    <scope>NUCLEOTIDE SEQUENCE</scope>
    <source>
        <strain evidence="2">PvW1</strain>
    </source>
</reference>
<organism evidence="2 3">
    <name type="scientific">Plasmodium vivax</name>
    <name type="common">malaria parasite P. vivax</name>
    <dbReference type="NCBI Taxonomy" id="5855"/>
    <lineage>
        <taxon>Eukaryota</taxon>
        <taxon>Sar</taxon>
        <taxon>Alveolata</taxon>
        <taxon>Apicomplexa</taxon>
        <taxon>Aconoidasida</taxon>
        <taxon>Haemosporida</taxon>
        <taxon>Plasmodiidae</taxon>
        <taxon>Plasmodium</taxon>
        <taxon>Plasmodium (Plasmodium)</taxon>
    </lineage>
</organism>
<evidence type="ECO:0000313" key="2">
    <source>
        <dbReference type="EMBL" id="CAG9484357.1"/>
    </source>
</evidence>
<feature type="region of interest" description="Disordered" evidence="1">
    <location>
        <begin position="285"/>
        <end position="311"/>
    </location>
</feature>
<sequence length="460" mass="52107">MAQCKSGSDTYLNHACYKYLNDTFKNNNVSESSLEYFNKIYVNFENENELHSKYRPLFLEIISHITKDPVFMEADPRIPCKFVNYLLNYQLRRTEYQYHNISNYDNYKKVLKDFYTKRFGRYYPDKACVDHIKDIEEVIFKRMEILYQLYNQFDGIKKTNENYDSTACNNLSRLASLFNDTANNHGTQDSELLERLKDLKNLIGNKISSPNYNTCDTKAHFFRLPETSSTVHEKQGQDLTREKGQQESELKSPELLPKAHGTVSLLPENLHVSKETEVPEVIAPSRGQETVTTSRELHHTPGSVSLNPWESEKETRISEHRTPYISGNFNGLGHSLVQGPRELYTLIEDENGNTEGGINLPGHRRSNAAAKEEGVSGILSSISGVLGGVDPVPVVGVSGGMGALFLLFRYTPVGTFFRGRRGRTYGIPSGFSGPFPGEFPGYQDYLGANIGYSQMNHLAE</sequence>
<comment type="caution">
    <text evidence="2">The sequence shown here is derived from an EMBL/GenBank/DDBJ whole genome shotgun (WGS) entry which is preliminary data.</text>
</comment>
<feature type="compositionally biased region" description="Basic and acidic residues" evidence="1">
    <location>
        <begin position="231"/>
        <end position="252"/>
    </location>
</feature>
<name>A0A8S4HP86_PLAVI</name>
<accession>A0A8S4HP86</accession>
<evidence type="ECO:0000256" key="1">
    <source>
        <dbReference type="SAM" id="MobiDB-lite"/>
    </source>
</evidence>
<dbReference type="VEuPathDB" id="PlasmoDB:PVPAM_000035700"/>
<protein>
    <submittedName>
        <fullName evidence="2">(malaria parasite P. vivax) hypothetical protein</fullName>
    </submittedName>
</protein>